<dbReference type="PRINTS" id="PR00455">
    <property type="entry name" value="HTHTETR"/>
</dbReference>
<dbReference type="GO" id="GO:0003677">
    <property type="term" value="F:DNA binding"/>
    <property type="evidence" value="ECO:0007669"/>
    <property type="project" value="UniProtKB-UniRule"/>
</dbReference>
<dbReference type="InterPro" id="IPR001647">
    <property type="entry name" value="HTH_TetR"/>
</dbReference>
<keyword evidence="1 2" id="KW-0238">DNA-binding</keyword>
<dbReference type="Proteomes" id="UP000029643">
    <property type="component" value="Unassembled WGS sequence"/>
</dbReference>
<dbReference type="Gene3D" id="1.10.357.10">
    <property type="entry name" value="Tetracycline Repressor, domain 2"/>
    <property type="match status" value="1"/>
</dbReference>
<dbReference type="SUPFAM" id="SSF46689">
    <property type="entry name" value="Homeodomain-like"/>
    <property type="match status" value="1"/>
</dbReference>
<feature type="domain" description="HTH tetR-type" evidence="3">
    <location>
        <begin position="1"/>
        <end position="61"/>
    </location>
</feature>
<dbReference type="PANTHER" id="PTHR30328">
    <property type="entry name" value="TRANSCRIPTIONAL REPRESSOR"/>
    <property type="match status" value="1"/>
</dbReference>
<dbReference type="PROSITE" id="PS50977">
    <property type="entry name" value="HTH_TETR_2"/>
    <property type="match status" value="1"/>
</dbReference>
<dbReference type="EMBL" id="BBNU01000003">
    <property type="protein sequence ID" value="GAL78391.1"/>
    <property type="molecule type" value="Genomic_DNA"/>
</dbReference>
<dbReference type="RefSeq" id="WP_042496015.1">
    <property type="nucleotide sequence ID" value="NZ_BBNU01000003.1"/>
</dbReference>
<reference evidence="4 5" key="1">
    <citation type="journal article" date="2014" name="Genome Announc.">
        <title>Draft Genome Sequences of Marine Flavobacterium Algibacter lectus Strains SS8 and NR4.</title>
        <authorList>
            <person name="Takatani N."/>
            <person name="Nakanishi M."/>
            <person name="Meirelles P."/>
            <person name="Mino S."/>
            <person name="Suda W."/>
            <person name="Oshima K."/>
            <person name="Hattori M."/>
            <person name="Ohkuma M."/>
            <person name="Hosokawa M."/>
            <person name="Miyashita K."/>
            <person name="Thompson F.L."/>
            <person name="Niwa A."/>
            <person name="Sawabe T."/>
            <person name="Sawabe T."/>
        </authorList>
    </citation>
    <scope>NUCLEOTIDE SEQUENCE [LARGE SCALE GENOMIC DNA]</scope>
    <source>
        <strain evidence="5">JCM19274</strain>
    </source>
</reference>
<name>A0A090WN19_9FLAO</name>
<evidence type="ECO:0000313" key="5">
    <source>
        <dbReference type="Proteomes" id="UP000029643"/>
    </source>
</evidence>
<accession>A0A090WN19</accession>
<evidence type="ECO:0000313" key="4">
    <source>
        <dbReference type="EMBL" id="GAL78391.1"/>
    </source>
</evidence>
<dbReference type="PANTHER" id="PTHR30328:SF54">
    <property type="entry name" value="HTH-TYPE TRANSCRIPTIONAL REPRESSOR SCO4008"/>
    <property type="match status" value="1"/>
</dbReference>
<gene>
    <name evidence="4" type="ORF">JCM19274_855</name>
</gene>
<dbReference type="InterPro" id="IPR050109">
    <property type="entry name" value="HTH-type_TetR-like_transc_reg"/>
</dbReference>
<dbReference type="STRING" id="221126.SAMN04489722_103286"/>
<proteinExistence type="predicted"/>
<protein>
    <submittedName>
        <fullName evidence="4">Transcriptional regulator</fullName>
    </submittedName>
</protein>
<comment type="caution">
    <text evidence="4">The sequence shown here is derived from an EMBL/GenBank/DDBJ whole genome shotgun (WGS) entry which is preliminary data.</text>
</comment>
<dbReference type="Pfam" id="PF00440">
    <property type="entry name" value="TetR_N"/>
    <property type="match status" value="1"/>
</dbReference>
<feature type="DNA-binding region" description="H-T-H motif" evidence="2">
    <location>
        <begin position="24"/>
        <end position="43"/>
    </location>
</feature>
<evidence type="ECO:0000256" key="1">
    <source>
        <dbReference type="ARBA" id="ARBA00023125"/>
    </source>
</evidence>
<sequence length="197" mass="22962">MITKKELLSCAINKFTQLGSKHVSLDEIARTLGISKKTIYTFFKNKEDLVTASLESLLKEYKEKINGIVACNSNDPVFCVVLIYERGFEYLKYFKPSFIFGLEKYYPKAFRLFQDFTEELAFTTVHNLLKEAKIKGHINPDVNLRLAVKIYFLRIDNVAFKKKNLFDLYGKDVLFKHMVIYNLKGIISSTYSNPYFE</sequence>
<evidence type="ECO:0000259" key="3">
    <source>
        <dbReference type="PROSITE" id="PS50977"/>
    </source>
</evidence>
<evidence type="ECO:0000256" key="2">
    <source>
        <dbReference type="PROSITE-ProRule" id="PRU00335"/>
    </source>
</evidence>
<dbReference type="AlphaFoldDB" id="A0A090WN19"/>
<dbReference type="InterPro" id="IPR009057">
    <property type="entry name" value="Homeodomain-like_sf"/>
</dbReference>
<organism evidence="4 5">
    <name type="scientific">Algibacter lectus</name>
    <dbReference type="NCBI Taxonomy" id="221126"/>
    <lineage>
        <taxon>Bacteria</taxon>
        <taxon>Pseudomonadati</taxon>
        <taxon>Bacteroidota</taxon>
        <taxon>Flavobacteriia</taxon>
        <taxon>Flavobacteriales</taxon>
        <taxon>Flavobacteriaceae</taxon>
        <taxon>Algibacter</taxon>
    </lineage>
</organism>